<sequence>MAKRMGSNIVPLGNSKRQKLDDQIDSNEKASVEDRVESLEQRIESVERIIRKSVGWFFNFPTDTYKIDIKSTAEQKQQEIRRFISEKMAMADEEVGSLKIDWISIFPNKEGVQRQ</sequence>
<dbReference type="Proteomes" id="UP000887565">
    <property type="component" value="Unplaced"/>
</dbReference>
<feature type="compositionally biased region" description="Basic and acidic residues" evidence="1">
    <location>
        <begin position="18"/>
        <end position="31"/>
    </location>
</feature>
<dbReference type="WBParaSite" id="nRc.2.0.1.t10287-RA">
    <property type="protein sequence ID" value="nRc.2.0.1.t10287-RA"/>
    <property type="gene ID" value="nRc.2.0.1.g10287"/>
</dbReference>
<reference evidence="3" key="1">
    <citation type="submission" date="2022-11" db="UniProtKB">
        <authorList>
            <consortium name="WormBaseParasite"/>
        </authorList>
    </citation>
    <scope>IDENTIFICATION</scope>
</reference>
<proteinExistence type="predicted"/>
<evidence type="ECO:0000256" key="1">
    <source>
        <dbReference type="SAM" id="MobiDB-lite"/>
    </source>
</evidence>
<dbReference type="AlphaFoldDB" id="A0A915I8U2"/>
<organism evidence="2 3">
    <name type="scientific">Romanomermis culicivorax</name>
    <name type="common">Nematode worm</name>
    <dbReference type="NCBI Taxonomy" id="13658"/>
    <lineage>
        <taxon>Eukaryota</taxon>
        <taxon>Metazoa</taxon>
        <taxon>Ecdysozoa</taxon>
        <taxon>Nematoda</taxon>
        <taxon>Enoplea</taxon>
        <taxon>Dorylaimia</taxon>
        <taxon>Mermithida</taxon>
        <taxon>Mermithoidea</taxon>
        <taxon>Mermithidae</taxon>
        <taxon>Romanomermis</taxon>
    </lineage>
</organism>
<protein>
    <submittedName>
        <fullName evidence="3">Uncharacterized protein</fullName>
    </submittedName>
</protein>
<evidence type="ECO:0000313" key="2">
    <source>
        <dbReference type="Proteomes" id="UP000887565"/>
    </source>
</evidence>
<accession>A0A915I8U2</accession>
<name>A0A915I8U2_ROMCU</name>
<evidence type="ECO:0000313" key="3">
    <source>
        <dbReference type="WBParaSite" id="nRc.2.0.1.t10287-RA"/>
    </source>
</evidence>
<keyword evidence="2" id="KW-1185">Reference proteome</keyword>
<feature type="region of interest" description="Disordered" evidence="1">
    <location>
        <begin position="1"/>
        <end position="31"/>
    </location>
</feature>